<comment type="catalytic activity">
    <reaction evidence="1">
        <text>coproporphyrinogen III + 3 O2 = coproporphyrin III + 3 H2O2</text>
        <dbReference type="Rhea" id="RHEA:43436"/>
        <dbReference type="ChEBI" id="CHEBI:15379"/>
        <dbReference type="ChEBI" id="CHEBI:16240"/>
        <dbReference type="ChEBI" id="CHEBI:57309"/>
        <dbReference type="ChEBI" id="CHEBI:131725"/>
        <dbReference type="EC" id="1.3.3.15"/>
    </reaction>
    <physiologicalReaction direction="left-to-right" evidence="1">
        <dbReference type="Rhea" id="RHEA:43437"/>
    </physiologicalReaction>
</comment>
<evidence type="ECO:0000256" key="11">
    <source>
        <dbReference type="RuleBase" id="RU364052"/>
    </source>
</evidence>
<evidence type="ECO:0000256" key="10">
    <source>
        <dbReference type="ARBA" id="ARBA00023133"/>
    </source>
</evidence>
<proteinExistence type="inferred from homology"/>
<comment type="caution">
    <text evidence="13">The sequence shown here is derived from an EMBL/GenBank/DDBJ whole genome shotgun (WGS) entry which is preliminary data.</text>
</comment>
<evidence type="ECO:0000256" key="2">
    <source>
        <dbReference type="ARBA" id="ARBA00001974"/>
    </source>
</evidence>
<evidence type="ECO:0000256" key="6">
    <source>
        <dbReference type="ARBA" id="ARBA00019046"/>
    </source>
</evidence>
<dbReference type="EC" id="1.3.3.15" evidence="5 11"/>
<evidence type="ECO:0000313" key="14">
    <source>
        <dbReference type="Proteomes" id="UP001237207"/>
    </source>
</evidence>
<comment type="pathway">
    <text evidence="3 11">Porphyrin-containing compound metabolism; protoheme biosynthesis.</text>
</comment>
<dbReference type="Gene3D" id="1.10.3110.10">
    <property type="entry name" value="protoporphyrinogen ix oxidase, domain 3"/>
    <property type="match status" value="1"/>
</dbReference>
<keyword evidence="7 11" id="KW-0285">Flavoprotein</keyword>
<evidence type="ECO:0000256" key="1">
    <source>
        <dbReference type="ARBA" id="ARBA00001755"/>
    </source>
</evidence>
<dbReference type="Gene3D" id="3.50.50.60">
    <property type="entry name" value="FAD/NAD(P)-binding domain"/>
    <property type="match status" value="1"/>
</dbReference>
<comment type="similarity">
    <text evidence="4 11">Belongs to the protoporphyrinogen/coproporphyrinogen oxidase family. Coproporphyrinogen III oxidase subfamily.</text>
</comment>
<comment type="cofactor">
    <cofactor evidence="2 11">
        <name>FAD</name>
        <dbReference type="ChEBI" id="CHEBI:57692"/>
    </cofactor>
</comment>
<dbReference type="RefSeq" id="WP_307256364.1">
    <property type="nucleotide sequence ID" value="NZ_JAUSUC010000006.1"/>
</dbReference>
<keyword evidence="10 11" id="KW-0350">Heme biosynthesis</keyword>
<evidence type="ECO:0000256" key="8">
    <source>
        <dbReference type="ARBA" id="ARBA00022827"/>
    </source>
</evidence>
<keyword evidence="9 11" id="KW-0560">Oxidoreductase</keyword>
<dbReference type="InterPro" id="IPR004572">
    <property type="entry name" value="Protoporphyrinogen_oxidase"/>
</dbReference>
<evidence type="ECO:0000256" key="9">
    <source>
        <dbReference type="ARBA" id="ARBA00023002"/>
    </source>
</evidence>
<dbReference type="Pfam" id="PF01593">
    <property type="entry name" value="Amino_oxidase"/>
    <property type="match status" value="1"/>
</dbReference>
<feature type="domain" description="Amine oxidase" evidence="12">
    <location>
        <begin position="11"/>
        <end position="459"/>
    </location>
</feature>
<evidence type="ECO:0000256" key="3">
    <source>
        <dbReference type="ARBA" id="ARBA00004744"/>
    </source>
</evidence>
<protein>
    <recommendedName>
        <fullName evidence="6 11">Coproporphyrinogen III oxidase</fullName>
        <ecNumber evidence="5 11">1.3.3.15</ecNumber>
    </recommendedName>
</protein>
<organism evidence="13 14">
    <name type="scientific">Oikeobacillus pervagus</name>
    <dbReference type="NCBI Taxonomy" id="1325931"/>
    <lineage>
        <taxon>Bacteria</taxon>
        <taxon>Bacillati</taxon>
        <taxon>Bacillota</taxon>
        <taxon>Bacilli</taxon>
        <taxon>Bacillales</taxon>
        <taxon>Bacillaceae</taxon>
        <taxon>Oikeobacillus</taxon>
    </lineage>
</organism>
<evidence type="ECO:0000256" key="4">
    <source>
        <dbReference type="ARBA" id="ARBA00008310"/>
    </source>
</evidence>
<evidence type="ECO:0000256" key="7">
    <source>
        <dbReference type="ARBA" id="ARBA00022630"/>
    </source>
</evidence>
<comment type="function">
    <text evidence="11">Involved in coproporphyrin-dependent heme b biosynthesis. Catalyzes the oxidation of coproporphyrinogen III to coproporphyrin III.</text>
</comment>
<keyword evidence="8 11" id="KW-0274">FAD</keyword>
<sequence>MKTVVVIGGGITGLSTMYYLQKYTGTTNKKIQLILIEANEHLGGKIRTIRSGEFILESGADSIVARKEGVTSLLKELKLHDEIVNNATGRSFIYHHNCLTAIPEETIFGIPMSPEALFGSELISSKGKMTALKDFFTTNTEFTKDSSVGLFLEEFLGKEIVENQIAPVLSGVYSGRLNELTLATTLPYLLDYKNQYGSIMKGLAENKEKFQSGNKKKFISFQNGLSTIIDRLEEHLSDIQILKNTKATKIKQTKQNYTIELANGESIETDYIVLSTPHNVAQSLLQNKKLDTHFNQLFNSSLISIYLGFDLPDSQLPADGTGFIVPEHSDLICNACTWTSRKWTHTSKQNHLLLRLFYKKTNEETFNYLNRLTKEELVEIALKDIEKSLNIKGKPITVEVTKWQDQMPKYHLQHRKIIQSLTEDLSVLYPNILLAGCSYFGVGIGDCIENGRKTAQQLIHQLTK</sequence>
<evidence type="ECO:0000313" key="13">
    <source>
        <dbReference type="EMBL" id="MDQ0214374.1"/>
    </source>
</evidence>
<dbReference type="NCBIfam" id="NF009081">
    <property type="entry name" value="PRK12416.1"/>
    <property type="match status" value="1"/>
</dbReference>
<dbReference type="PANTHER" id="PTHR42923:SF3">
    <property type="entry name" value="PROTOPORPHYRINOGEN OXIDASE"/>
    <property type="match status" value="1"/>
</dbReference>
<dbReference type="NCBIfam" id="TIGR00562">
    <property type="entry name" value="proto_IX_ox"/>
    <property type="match status" value="1"/>
</dbReference>
<gene>
    <name evidence="13" type="ORF">J2S13_000770</name>
</gene>
<keyword evidence="14" id="KW-1185">Reference proteome</keyword>
<dbReference type="SUPFAM" id="SSF51905">
    <property type="entry name" value="FAD/NAD(P)-binding domain"/>
    <property type="match status" value="1"/>
</dbReference>
<dbReference type="PANTHER" id="PTHR42923">
    <property type="entry name" value="PROTOPORPHYRINOGEN OXIDASE"/>
    <property type="match status" value="1"/>
</dbReference>
<keyword evidence="11" id="KW-0963">Cytoplasm</keyword>
<name>A0AAJ1T1S9_9BACI</name>
<dbReference type="InterPro" id="IPR050464">
    <property type="entry name" value="Zeta_carotene_desat/Oxidored"/>
</dbReference>
<comment type="subcellular location">
    <subcellularLocation>
        <location evidence="11">Cytoplasm</location>
    </subcellularLocation>
</comment>
<dbReference type="AlphaFoldDB" id="A0AAJ1T1S9"/>
<evidence type="ECO:0000259" key="12">
    <source>
        <dbReference type="Pfam" id="PF01593"/>
    </source>
</evidence>
<dbReference type="EMBL" id="JAUSUC010000006">
    <property type="protein sequence ID" value="MDQ0214374.1"/>
    <property type="molecule type" value="Genomic_DNA"/>
</dbReference>
<accession>A0AAJ1T1S9</accession>
<evidence type="ECO:0000256" key="5">
    <source>
        <dbReference type="ARBA" id="ARBA00012402"/>
    </source>
</evidence>
<dbReference type="SUPFAM" id="SSF54373">
    <property type="entry name" value="FAD-linked reductases, C-terminal domain"/>
    <property type="match status" value="1"/>
</dbReference>
<dbReference type="InterPro" id="IPR002937">
    <property type="entry name" value="Amino_oxidase"/>
</dbReference>
<dbReference type="Proteomes" id="UP001237207">
    <property type="component" value="Unassembled WGS sequence"/>
</dbReference>
<reference evidence="13" key="1">
    <citation type="submission" date="2023-07" db="EMBL/GenBank/DDBJ databases">
        <title>Genomic Encyclopedia of Type Strains, Phase IV (KMG-IV): sequencing the most valuable type-strain genomes for metagenomic binning, comparative biology and taxonomic classification.</title>
        <authorList>
            <person name="Goeker M."/>
        </authorList>
    </citation>
    <scope>NUCLEOTIDE SEQUENCE</scope>
    <source>
        <strain evidence="13">DSM 23947</strain>
    </source>
</reference>
<dbReference type="GO" id="GO:0006783">
    <property type="term" value="P:heme biosynthetic process"/>
    <property type="evidence" value="ECO:0007669"/>
    <property type="project" value="UniProtKB-UniRule"/>
</dbReference>
<dbReference type="GO" id="GO:0004729">
    <property type="term" value="F:oxygen-dependent protoporphyrinogen oxidase activity"/>
    <property type="evidence" value="ECO:0007669"/>
    <property type="project" value="UniProtKB-UniRule"/>
</dbReference>
<dbReference type="GO" id="GO:0005737">
    <property type="term" value="C:cytoplasm"/>
    <property type="evidence" value="ECO:0007669"/>
    <property type="project" value="UniProtKB-SubCell"/>
</dbReference>
<dbReference type="Gene3D" id="3.90.660.20">
    <property type="entry name" value="Protoporphyrinogen oxidase, mitochondrial, domain 2"/>
    <property type="match status" value="1"/>
</dbReference>
<dbReference type="InterPro" id="IPR036188">
    <property type="entry name" value="FAD/NAD-bd_sf"/>
</dbReference>